<dbReference type="Gene3D" id="4.10.640.10">
    <property type="entry name" value="Ribosomal protein S18"/>
    <property type="match status" value="1"/>
</dbReference>
<evidence type="ECO:0000256" key="5">
    <source>
        <dbReference type="HAMAP-Rule" id="MF_00270"/>
    </source>
</evidence>
<dbReference type="InterPro" id="IPR018275">
    <property type="entry name" value="Ribosomal_bS18_CS"/>
</dbReference>
<evidence type="ECO:0000313" key="13">
    <source>
        <dbReference type="Proteomes" id="UP000075515"/>
    </source>
</evidence>
<comment type="function">
    <text evidence="5">Binds as a heterodimer with protein bS6 to the central domain of the 16S rRNA, where it helps stabilize the platform of the 30S subunit.</text>
</comment>
<dbReference type="RefSeq" id="WP_012239546.1">
    <property type="nucleotide sequence ID" value="NZ_CP012672.1"/>
</dbReference>
<dbReference type="SUPFAM" id="SSF46911">
    <property type="entry name" value="Ribosomal protein S18"/>
    <property type="match status" value="1"/>
</dbReference>
<proteinExistence type="inferred from homology"/>
<evidence type="ECO:0000313" key="15">
    <source>
        <dbReference type="Proteomes" id="UP000295497"/>
    </source>
</evidence>
<dbReference type="SMR" id="A0A150P3I0"/>
<evidence type="ECO:0000256" key="6">
    <source>
        <dbReference type="RuleBase" id="RU003910"/>
    </source>
</evidence>
<protein>
    <recommendedName>
        <fullName evidence="4 5">Small ribosomal subunit protein bS18</fullName>
    </recommendedName>
</protein>
<evidence type="ECO:0000256" key="1">
    <source>
        <dbReference type="ARBA" id="ARBA00005589"/>
    </source>
</evidence>
<dbReference type="PROSITE" id="PS00057">
    <property type="entry name" value="RIBOSOMAL_S18"/>
    <property type="match status" value="1"/>
</dbReference>
<dbReference type="NCBIfam" id="TIGR00165">
    <property type="entry name" value="S18"/>
    <property type="match status" value="1"/>
</dbReference>
<accession>A0A150P3I0</accession>
<dbReference type="HAMAP" id="MF_00270">
    <property type="entry name" value="Ribosomal_bS18"/>
    <property type="match status" value="1"/>
</dbReference>
<reference evidence="12 13" key="1">
    <citation type="submission" date="2014-02" db="EMBL/GenBank/DDBJ databases">
        <title>The small core and large imbalanced accessory genome model reveals a collaborative survival strategy of Sorangium cellulosum strains in nature.</title>
        <authorList>
            <person name="Han K."/>
            <person name="Peng R."/>
            <person name="Blom J."/>
            <person name="Li Y.-Z."/>
        </authorList>
    </citation>
    <scope>NUCLEOTIDE SEQUENCE [LARGE SCALE GENOMIC DNA]</scope>
    <source>
        <strain evidence="11 12">So0007-03</strain>
        <strain evidence="10 13">So0149</strain>
        <strain evidence="9 14">So0157-18</strain>
    </source>
</reference>
<dbReference type="InterPro" id="IPR001648">
    <property type="entry name" value="Ribosomal_bS18"/>
</dbReference>
<evidence type="ECO:0000313" key="8">
    <source>
        <dbReference type="EMBL" id="AUX36213.1"/>
    </source>
</evidence>
<evidence type="ECO:0000313" key="14">
    <source>
        <dbReference type="Proteomes" id="UP000075604"/>
    </source>
</evidence>
<dbReference type="OMA" id="CEFSRLG"/>
<gene>
    <name evidence="5 8" type="primary">rpsR</name>
    <name evidence="9" type="ORF">BE04_13865</name>
    <name evidence="10" type="ORF">BE18_15455</name>
    <name evidence="11" type="ORF">BE21_12445</name>
    <name evidence="8" type="ORF">SOCE836_084200</name>
</gene>
<name>A0A150P3I0_SORCE</name>
<dbReference type="PANTHER" id="PTHR13479:SF40">
    <property type="entry name" value="SMALL RIBOSOMAL SUBUNIT PROTEIN BS18M"/>
    <property type="match status" value="1"/>
</dbReference>
<feature type="region of interest" description="Disordered" evidence="7">
    <location>
        <begin position="1"/>
        <end position="39"/>
    </location>
</feature>
<evidence type="ECO:0000256" key="7">
    <source>
        <dbReference type="SAM" id="MobiDB-lite"/>
    </source>
</evidence>
<sequence length="106" mass="12025">MNGRNNDMGRNGGADYDDRDFGRTPDLNADAPGRRRTGRKRVCRYCADKALVIDYKDPQALKYFISERGKVVPRRISGNCARHQRKVTLSIKRARNIALLPFTVTA</sequence>
<dbReference type="GO" id="GO:0022627">
    <property type="term" value="C:cytosolic small ribosomal subunit"/>
    <property type="evidence" value="ECO:0007669"/>
    <property type="project" value="TreeGrafter"/>
</dbReference>
<evidence type="ECO:0000313" key="11">
    <source>
        <dbReference type="EMBL" id="KYG10364.1"/>
    </source>
</evidence>
<dbReference type="EMBL" id="JEME01000356">
    <property type="protein sequence ID" value="KYG10364.1"/>
    <property type="molecule type" value="Genomic_DNA"/>
</dbReference>
<dbReference type="GO" id="GO:0003735">
    <property type="term" value="F:structural constituent of ribosome"/>
    <property type="evidence" value="ECO:0007669"/>
    <property type="project" value="InterPro"/>
</dbReference>
<evidence type="ECO:0000256" key="4">
    <source>
        <dbReference type="ARBA" id="ARBA00035141"/>
    </source>
</evidence>
<dbReference type="EMBL" id="JELX01004149">
    <property type="protein sequence ID" value="KYF50223.1"/>
    <property type="molecule type" value="Genomic_DNA"/>
</dbReference>
<keyword evidence="5" id="KW-0699">rRNA-binding</keyword>
<dbReference type="GO" id="GO:0006412">
    <property type="term" value="P:translation"/>
    <property type="evidence" value="ECO:0007669"/>
    <property type="project" value="UniProtKB-UniRule"/>
</dbReference>
<dbReference type="EMBL" id="CP012672">
    <property type="protein sequence ID" value="AUX36213.1"/>
    <property type="molecule type" value="Genomic_DNA"/>
</dbReference>
<reference evidence="8 15" key="2">
    <citation type="submission" date="2015-09" db="EMBL/GenBank/DDBJ databases">
        <title>Sorangium comparison.</title>
        <authorList>
            <person name="Zaburannyi N."/>
            <person name="Bunk B."/>
            <person name="Overmann J."/>
            <person name="Mueller R."/>
        </authorList>
    </citation>
    <scope>NUCLEOTIDE SEQUENCE [LARGE SCALE GENOMIC DNA]</scope>
    <source>
        <strain evidence="8 15">So ce836</strain>
    </source>
</reference>
<evidence type="ECO:0000256" key="3">
    <source>
        <dbReference type="ARBA" id="ARBA00023274"/>
    </source>
</evidence>
<dbReference type="Proteomes" id="UP000075604">
    <property type="component" value="Unassembled WGS sequence"/>
</dbReference>
<keyword evidence="3 5" id="KW-0687">Ribonucleoprotein</keyword>
<evidence type="ECO:0000313" key="10">
    <source>
        <dbReference type="EMBL" id="KYG01551.1"/>
    </source>
</evidence>
<dbReference type="AlphaFoldDB" id="A0A150P3I0"/>
<dbReference type="InterPro" id="IPR036870">
    <property type="entry name" value="Ribosomal_bS18_sf"/>
</dbReference>
<evidence type="ECO:0000313" key="12">
    <source>
        <dbReference type="Proteomes" id="UP000075502"/>
    </source>
</evidence>
<dbReference type="Pfam" id="PF01084">
    <property type="entry name" value="Ribosomal_S18"/>
    <property type="match status" value="1"/>
</dbReference>
<organism evidence="9 14">
    <name type="scientific">Sorangium cellulosum</name>
    <name type="common">Polyangium cellulosum</name>
    <dbReference type="NCBI Taxonomy" id="56"/>
    <lineage>
        <taxon>Bacteria</taxon>
        <taxon>Pseudomonadati</taxon>
        <taxon>Myxococcota</taxon>
        <taxon>Polyangia</taxon>
        <taxon>Polyangiales</taxon>
        <taxon>Polyangiaceae</taxon>
        <taxon>Sorangium</taxon>
    </lineage>
</organism>
<dbReference type="Proteomes" id="UP000075515">
    <property type="component" value="Unassembled WGS sequence"/>
</dbReference>
<comment type="similarity">
    <text evidence="1 5 6">Belongs to the bacterial ribosomal protein bS18 family.</text>
</comment>
<comment type="subunit">
    <text evidence="5">Part of the 30S ribosomal subunit. Forms a tight heterodimer with protein bS6.</text>
</comment>
<dbReference type="EMBL" id="JEMC01000850">
    <property type="protein sequence ID" value="KYG01551.1"/>
    <property type="molecule type" value="Genomic_DNA"/>
</dbReference>
<keyword evidence="2 5" id="KW-0689">Ribosomal protein</keyword>
<dbReference type="PRINTS" id="PR00974">
    <property type="entry name" value="RIBOSOMALS18"/>
</dbReference>
<keyword evidence="5" id="KW-0694">RNA-binding</keyword>
<dbReference type="PANTHER" id="PTHR13479">
    <property type="entry name" value="30S RIBOSOMAL PROTEIN S18"/>
    <property type="match status" value="1"/>
</dbReference>
<dbReference type="Proteomes" id="UP000075502">
    <property type="component" value="Unassembled WGS sequence"/>
</dbReference>
<dbReference type="GO" id="GO:0070181">
    <property type="term" value="F:small ribosomal subunit rRNA binding"/>
    <property type="evidence" value="ECO:0007669"/>
    <property type="project" value="TreeGrafter"/>
</dbReference>
<evidence type="ECO:0000256" key="2">
    <source>
        <dbReference type="ARBA" id="ARBA00022980"/>
    </source>
</evidence>
<dbReference type="Proteomes" id="UP000295497">
    <property type="component" value="Chromosome"/>
</dbReference>
<evidence type="ECO:0000313" key="9">
    <source>
        <dbReference type="EMBL" id="KYF50223.1"/>
    </source>
</evidence>